<comment type="caution">
    <text evidence="2">The sequence shown here is derived from an EMBL/GenBank/DDBJ whole genome shotgun (WGS) entry which is preliminary data.</text>
</comment>
<keyword evidence="1" id="KW-0812">Transmembrane</keyword>
<keyword evidence="3" id="KW-1185">Reference proteome</keyword>
<dbReference type="Proteomes" id="UP000054937">
    <property type="component" value="Unassembled WGS sequence"/>
</dbReference>
<feature type="transmembrane region" description="Helical" evidence="1">
    <location>
        <begin position="66"/>
        <end position="88"/>
    </location>
</feature>
<keyword evidence="1" id="KW-0472">Membrane</keyword>
<protein>
    <recommendedName>
        <fullName evidence="4">Transmembrane protein</fullName>
    </recommendedName>
</protein>
<dbReference type="EMBL" id="LDAU01000125">
    <property type="protein sequence ID" value="KRX03834.1"/>
    <property type="molecule type" value="Genomic_DNA"/>
</dbReference>
<dbReference type="AlphaFoldDB" id="A0A0V0QP34"/>
<sequence>MRGRKNGKEVEDQKKTMIVIDCDCDKREREEERRANQTEKTNFFFTFLKINNQFNFIYPMREIFQFFKIIIIFYGYQFLISIFLNQVFQNPPPKFKKSVRKKKVVNMQEILNPINH</sequence>
<name>A0A0V0QP34_PSEPJ</name>
<gene>
    <name evidence="2" type="ORF">PPERSA_04629</name>
</gene>
<evidence type="ECO:0008006" key="4">
    <source>
        <dbReference type="Google" id="ProtNLM"/>
    </source>
</evidence>
<reference evidence="2 3" key="1">
    <citation type="journal article" date="2015" name="Sci. Rep.">
        <title>Genome of the facultative scuticociliatosis pathogen Pseudocohnilembus persalinus provides insight into its virulence through horizontal gene transfer.</title>
        <authorList>
            <person name="Xiong J."/>
            <person name="Wang G."/>
            <person name="Cheng J."/>
            <person name="Tian M."/>
            <person name="Pan X."/>
            <person name="Warren A."/>
            <person name="Jiang C."/>
            <person name="Yuan D."/>
            <person name="Miao W."/>
        </authorList>
    </citation>
    <scope>NUCLEOTIDE SEQUENCE [LARGE SCALE GENOMIC DNA]</scope>
    <source>
        <strain evidence="2">36N120E</strain>
    </source>
</reference>
<accession>A0A0V0QP34</accession>
<organism evidence="2 3">
    <name type="scientific">Pseudocohnilembus persalinus</name>
    <name type="common">Ciliate</name>
    <dbReference type="NCBI Taxonomy" id="266149"/>
    <lineage>
        <taxon>Eukaryota</taxon>
        <taxon>Sar</taxon>
        <taxon>Alveolata</taxon>
        <taxon>Ciliophora</taxon>
        <taxon>Intramacronucleata</taxon>
        <taxon>Oligohymenophorea</taxon>
        <taxon>Scuticociliatia</taxon>
        <taxon>Philasterida</taxon>
        <taxon>Pseudocohnilembidae</taxon>
        <taxon>Pseudocohnilembus</taxon>
    </lineage>
</organism>
<evidence type="ECO:0000313" key="3">
    <source>
        <dbReference type="Proteomes" id="UP000054937"/>
    </source>
</evidence>
<keyword evidence="1" id="KW-1133">Transmembrane helix</keyword>
<proteinExistence type="predicted"/>
<evidence type="ECO:0000256" key="1">
    <source>
        <dbReference type="SAM" id="Phobius"/>
    </source>
</evidence>
<dbReference type="InParanoid" id="A0A0V0QP34"/>
<evidence type="ECO:0000313" key="2">
    <source>
        <dbReference type="EMBL" id="KRX03834.1"/>
    </source>
</evidence>